<evidence type="ECO:0000256" key="2">
    <source>
        <dbReference type="SAM" id="MobiDB-lite"/>
    </source>
</evidence>
<organism evidence="4 5">
    <name type="scientific">Hermanssonia centrifuga</name>
    <dbReference type="NCBI Taxonomy" id="98765"/>
    <lineage>
        <taxon>Eukaryota</taxon>
        <taxon>Fungi</taxon>
        <taxon>Dikarya</taxon>
        <taxon>Basidiomycota</taxon>
        <taxon>Agaricomycotina</taxon>
        <taxon>Agaricomycetes</taxon>
        <taxon>Polyporales</taxon>
        <taxon>Meruliaceae</taxon>
        <taxon>Hermanssonia</taxon>
    </lineage>
</organism>
<evidence type="ECO:0000313" key="5">
    <source>
        <dbReference type="Proteomes" id="UP000186601"/>
    </source>
</evidence>
<accession>A0A2R6NXK8</accession>
<dbReference type="EMBL" id="MLYV02000705">
    <property type="protein sequence ID" value="PSR79256.1"/>
    <property type="molecule type" value="Genomic_DNA"/>
</dbReference>
<feature type="compositionally biased region" description="Low complexity" evidence="2">
    <location>
        <begin position="18"/>
        <end position="49"/>
    </location>
</feature>
<feature type="compositionally biased region" description="Low complexity" evidence="2">
    <location>
        <begin position="393"/>
        <end position="407"/>
    </location>
</feature>
<protein>
    <recommendedName>
        <fullName evidence="3">SHSP domain-containing protein</fullName>
    </recommendedName>
</protein>
<evidence type="ECO:0000256" key="1">
    <source>
        <dbReference type="PROSITE-ProRule" id="PRU00285"/>
    </source>
</evidence>
<proteinExistence type="inferred from homology"/>
<feature type="compositionally biased region" description="Low complexity" evidence="2">
    <location>
        <begin position="322"/>
        <end position="355"/>
    </location>
</feature>
<feature type="compositionally biased region" description="Polar residues" evidence="2">
    <location>
        <begin position="172"/>
        <end position="185"/>
    </location>
</feature>
<dbReference type="Gene3D" id="2.60.40.790">
    <property type="match status" value="1"/>
</dbReference>
<sequence>MPLQRRPPPAPTNETSDRTLTPPLSPSTPASSNPSFSSTSTSDSLLSSPFEHLHIKDNSPVLSDSEKQDALSDERLYETQVQRYQEQVSQDMIEGMQQQDGDRSSRMSTPGSPSHHTRPLPYHSQSHYHPRAPRSPASTDRPVLPHRNTSYSRRHASFDSPREIPMPCMPSRSHNVPYSSASRTHAQAGDHRDQCSSSGSYGLSVSNRATDSASGTLGSPIHSPVEQRPQISPPPQSMDTSEDEMPSTSTPSGSSSMPQQQRRTTSGPVHLLTRPFSAQEPPRPIYSPTPVHPAQMPDRSSTSSLPLPMHTPVYTLPPVQGTSATTTESGHAAAHASEPSSQPSASLSQAGPSAAKSPHLERGASPLLFSNPYSTSTPSPTLQPDWLREMSGRRGTLSPSSTSSEISLPPPAPPTVLTPPLLGEHAEVAHEPFLSHALPPHNSYLAVETSPREYSLVARLPGFRRDSITLSTRRRRVLHVVADSWEPNGGHFERRISFGYDADLAQVRAEFDGELLRVIVPRRVAPMTYWGTRI</sequence>
<feature type="compositionally biased region" description="Pro residues" evidence="2">
    <location>
        <begin position="1"/>
        <end position="11"/>
    </location>
</feature>
<dbReference type="AlphaFoldDB" id="A0A2R6NXK8"/>
<gene>
    <name evidence="4" type="ORF">PHLCEN_2v7114</name>
</gene>
<comment type="similarity">
    <text evidence="1">Belongs to the small heat shock protein (HSP20) family.</text>
</comment>
<dbReference type="InterPro" id="IPR008978">
    <property type="entry name" value="HSP20-like_chaperone"/>
</dbReference>
<evidence type="ECO:0000313" key="4">
    <source>
        <dbReference type="EMBL" id="PSR79256.1"/>
    </source>
</evidence>
<feature type="compositionally biased region" description="Low complexity" evidence="2">
    <location>
        <begin position="246"/>
        <end position="261"/>
    </location>
</feature>
<feature type="domain" description="SHSP" evidence="3">
    <location>
        <begin position="432"/>
        <end position="534"/>
    </location>
</feature>
<evidence type="ECO:0000259" key="3">
    <source>
        <dbReference type="PROSITE" id="PS01031"/>
    </source>
</evidence>
<dbReference type="OrthoDB" id="1431247at2759"/>
<dbReference type="Proteomes" id="UP000186601">
    <property type="component" value="Unassembled WGS sequence"/>
</dbReference>
<name>A0A2R6NXK8_9APHY</name>
<comment type="caution">
    <text evidence="4">The sequence shown here is derived from an EMBL/GenBank/DDBJ whole genome shotgun (WGS) entry which is preliminary data.</text>
</comment>
<feature type="compositionally biased region" description="Polar residues" evidence="2">
    <location>
        <begin position="79"/>
        <end position="90"/>
    </location>
</feature>
<feature type="region of interest" description="Disordered" evidence="2">
    <location>
        <begin position="1"/>
        <end position="420"/>
    </location>
</feature>
<feature type="compositionally biased region" description="Basic and acidic residues" evidence="2">
    <location>
        <begin position="64"/>
        <end position="77"/>
    </location>
</feature>
<dbReference type="InterPro" id="IPR002068">
    <property type="entry name" value="A-crystallin/Hsp20_dom"/>
</dbReference>
<dbReference type="SUPFAM" id="SSF49764">
    <property type="entry name" value="HSP20-like chaperones"/>
    <property type="match status" value="1"/>
</dbReference>
<feature type="compositionally biased region" description="Pro residues" evidence="2">
    <location>
        <begin position="408"/>
        <end position="417"/>
    </location>
</feature>
<keyword evidence="5" id="KW-1185">Reference proteome</keyword>
<reference evidence="4 5" key="1">
    <citation type="submission" date="2018-02" db="EMBL/GenBank/DDBJ databases">
        <title>Genome sequence of the basidiomycete white-rot fungus Phlebia centrifuga.</title>
        <authorList>
            <person name="Granchi Z."/>
            <person name="Peng M."/>
            <person name="de Vries R.P."/>
            <person name="Hilden K."/>
            <person name="Makela M.R."/>
            <person name="Grigoriev I."/>
            <person name="Riley R."/>
        </authorList>
    </citation>
    <scope>NUCLEOTIDE SEQUENCE [LARGE SCALE GENOMIC DNA]</scope>
    <source>
        <strain evidence="4 5">FBCC195</strain>
    </source>
</reference>
<feature type="compositionally biased region" description="Polar residues" evidence="2">
    <location>
        <begin position="207"/>
        <end position="217"/>
    </location>
</feature>
<feature type="compositionally biased region" description="Pro residues" evidence="2">
    <location>
        <begin position="281"/>
        <end position="291"/>
    </location>
</feature>
<feature type="compositionally biased region" description="Low complexity" evidence="2">
    <location>
        <begin position="196"/>
        <end position="206"/>
    </location>
</feature>
<dbReference type="PROSITE" id="PS01031">
    <property type="entry name" value="SHSP"/>
    <property type="match status" value="1"/>
</dbReference>
<dbReference type="CDD" id="cd06464">
    <property type="entry name" value="ACD_sHsps-like"/>
    <property type="match status" value="1"/>
</dbReference>